<dbReference type="PROSITE" id="PS51283">
    <property type="entry name" value="DUSP"/>
    <property type="match status" value="1"/>
</dbReference>
<sequence>MEDHEGVELDSFHSSDEEDEDSDEEARRLASEELAIIERRRELELALFRKYDSTKINPRRQCWFLVNSKWLETWGRWLSGEELPGAIDNRDLFLDPATNELKRNLRARDQYRAVNPMVWYIMVELYGHDGTPEICRYIVDAYSAPVEGQRLERACREPAHKARTLVNELRGRLHPLNLDDDDDDDEIVWCCCTSRRLDCLLFHLFTCCRHLGRHRYHYNQVQQAEEQGGDDDDDDDDDEPDGEPETNNGQHDATQNIANDDAVTNPVHVQRDSGDIQT</sequence>
<evidence type="ECO:0000259" key="2">
    <source>
        <dbReference type="PROSITE" id="PS51283"/>
    </source>
</evidence>
<feature type="compositionally biased region" description="Polar residues" evidence="1">
    <location>
        <begin position="246"/>
        <end position="258"/>
    </location>
</feature>
<feature type="compositionally biased region" description="Basic and acidic residues" evidence="1">
    <location>
        <begin position="269"/>
        <end position="278"/>
    </location>
</feature>
<feature type="compositionally biased region" description="Basic and acidic residues" evidence="1">
    <location>
        <begin position="1"/>
        <end position="15"/>
    </location>
</feature>
<reference evidence="3" key="1">
    <citation type="submission" date="2023-01" db="EMBL/GenBank/DDBJ databases">
        <title>Metagenome sequencing of chrysophaentin producing Chrysophaeum taylorii.</title>
        <authorList>
            <person name="Davison J."/>
            <person name="Bewley C."/>
        </authorList>
    </citation>
    <scope>NUCLEOTIDE SEQUENCE</scope>
    <source>
        <strain evidence="3">NIES-1699</strain>
    </source>
</reference>
<dbReference type="SUPFAM" id="SSF143791">
    <property type="entry name" value="DUSP-like"/>
    <property type="match status" value="1"/>
</dbReference>
<name>A0AAD7UGG1_9STRA</name>
<dbReference type="Gene3D" id="3.30.2230.10">
    <property type="entry name" value="DUSP-like"/>
    <property type="match status" value="1"/>
</dbReference>
<protein>
    <recommendedName>
        <fullName evidence="2">DUSP domain-containing protein</fullName>
    </recommendedName>
</protein>
<proteinExistence type="predicted"/>
<evidence type="ECO:0000313" key="4">
    <source>
        <dbReference type="Proteomes" id="UP001230188"/>
    </source>
</evidence>
<feature type="compositionally biased region" description="Acidic residues" evidence="1">
    <location>
        <begin position="227"/>
        <end position="244"/>
    </location>
</feature>
<feature type="domain" description="DUSP" evidence="2">
    <location>
        <begin position="35"/>
        <end position="139"/>
    </location>
</feature>
<dbReference type="EMBL" id="JAQMWT010000344">
    <property type="protein sequence ID" value="KAJ8603723.1"/>
    <property type="molecule type" value="Genomic_DNA"/>
</dbReference>
<organism evidence="3 4">
    <name type="scientific">Chrysophaeum taylorii</name>
    <dbReference type="NCBI Taxonomy" id="2483200"/>
    <lineage>
        <taxon>Eukaryota</taxon>
        <taxon>Sar</taxon>
        <taxon>Stramenopiles</taxon>
        <taxon>Ochrophyta</taxon>
        <taxon>Pelagophyceae</taxon>
        <taxon>Pelagomonadales</taxon>
        <taxon>Pelagomonadaceae</taxon>
        <taxon>Chrysophaeum</taxon>
    </lineage>
</organism>
<keyword evidence="4" id="KW-1185">Reference proteome</keyword>
<evidence type="ECO:0000256" key="1">
    <source>
        <dbReference type="SAM" id="MobiDB-lite"/>
    </source>
</evidence>
<feature type="region of interest" description="Disordered" evidence="1">
    <location>
        <begin position="1"/>
        <end position="26"/>
    </location>
</feature>
<comment type="caution">
    <text evidence="3">The sequence shown here is derived from an EMBL/GenBank/DDBJ whole genome shotgun (WGS) entry which is preliminary data.</text>
</comment>
<dbReference type="Pfam" id="PF06337">
    <property type="entry name" value="DUSP"/>
    <property type="match status" value="1"/>
</dbReference>
<dbReference type="InterPro" id="IPR035927">
    <property type="entry name" value="DUSP-like_sf"/>
</dbReference>
<dbReference type="GO" id="GO:0004843">
    <property type="term" value="F:cysteine-type deubiquitinase activity"/>
    <property type="evidence" value="ECO:0007669"/>
    <property type="project" value="InterPro"/>
</dbReference>
<evidence type="ECO:0000313" key="3">
    <source>
        <dbReference type="EMBL" id="KAJ8603723.1"/>
    </source>
</evidence>
<accession>A0AAD7UGG1</accession>
<gene>
    <name evidence="3" type="ORF">CTAYLR_000222</name>
</gene>
<dbReference type="InterPro" id="IPR006615">
    <property type="entry name" value="Pept_C19_DUSP"/>
</dbReference>
<dbReference type="Proteomes" id="UP001230188">
    <property type="component" value="Unassembled WGS sequence"/>
</dbReference>
<dbReference type="AlphaFoldDB" id="A0AAD7UGG1"/>
<feature type="region of interest" description="Disordered" evidence="1">
    <location>
        <begin position="223"/>
        <end position="278"/>
    </location>
</feature>